<evidence type="ECO:0000313" key="2">
    <source>
        <dbReference type="EMBL" id="RMY40485.1"/>
    </source>
</evidence>
<organism evidence="2 3">
    <name type="scientific">Hortaea werneckii</name>
    <name type="common">Black yeast</name>
    <name type="synonym">Cladosporium werneckii</name>
    <dbReference type="NCBI Taxonomy" id="91943"/>
    <lineage>
        <taxon>Eukaryota</taxon>
        <taxon>Fungi</taxon>
        <taxon>Dikarya</taxon>
        <taxon>Ascomycota</taxon>
        <taxon>Pezizomycotina</taxon>
        <taxon>Dothideomycetes</taxon>
        <taxon>Dothideomycetidae</taxon>
        <taxon>Mycosphaerellales</taxon>
        <taxon>Teratosphaeriaceae</taxon>
        <taxon>Hortaea</taxon>
    </lineage>
</organism>
<evidence type="ECO:0008006" key="4">
    <source>
        <dbReference type="Google" id="ProtNLM"/>
    </source>
</evidence>
<comment type="caution">
    <text evidence="2">The sequence shown here is derived from an EMBL/GenBank/DDBJ whole genome shotgun (WGS) entry which is preliminary data.</text>
</comment>
<sequence length="584" mass="65110">MVHQLSGGCIKALKARMVDDSHKRTTEKSKNTDRTRQSSGVSFSHEKSPPSISSNLMHRDQLLSTFLSLHLPTPCHGVPRSHVAYLAFLPQLDLSLPPLRFAVDTLCLAEIGLRYEDSRCQREAQASYTRALPTLACTLSTIDRTKHIQKDLVLGVIMILALCELYASIVDIEPSEPGWIQHIIGAEQFVLNHQQAIASDFGELLFHNLRHTALFGGLIRRRASVFAQPQWLRASRRLGQIDAFVGLYDIGINVPGLLEKADVMLNNEDPPKALRKLHRDIAAVRSELDSWFHKHYHGSGKRASEVVSVDSFPEFASSCEDRTFRTAFSFDRPQICSQHQVYWILCLILDFTLTDTYRKYLGGEAKPTMEAMCGRSSQAVQRDAFVAATNYCRTIPYSCEPETGSVGRIGTFLIRTLQSYFEYAGHYRELQWCLSARSTLEPTTLADHITKKAGDNRLYSATACRDVGSTRSEIGSDQELVSESSSSDRKQSCTETLPGAASQIEERKPSSSLSSGELSESNMEHSPAVARSRPSRPRLCWKGGNRPKGALVLVSPNARVATNDRFVLPRLSPDIDQVMPLTKQ</sequence>
<dbReference type="Proteomes" id="UP000269539">
    <property type="component" value="Unassembled WGS sequence"/>
</dbReference>
<feature type="compositionally biased region" description="Basic and acidic residues" evidence="1">
    <location>
        <begin position="20"/>
        <end position="36"/>
    </location>
</feature>
<evidence type="ECO:0000313" key="3">
    <source>
        <dbReference type="Proteomes" id="UP000269539"/>
    </source>
</evidence>
<dbReference type="InterPro" id="IPR053178">
    <property type="entry name" value="Osmoadaptation_assoc"/>
</dbReference>
<reference evidence="2 3" key="1">
    <citation type="journal article" date="2018" name="BMC Genomics">
        <title>Genomic evidence for intraspecific hybridization in a clonal and extremely halotolerant yeast.</title>
        <authorList>
            <person name="Gostincar C."/>
            <person name="Stajich J.E."/>
            <person name="Zupancic J."/>
            <person name="Zalar P."/>
            <person name="Gunde-Cimerman N."/>
        </authorList>
    </citation>
    <scope>NUCLEOTIDE SEQUENCE [LARGE SCALE GENOMIC DNA]</scope>
    <source>
        <strain evidence="2 3">EXF-10513</strain>
    </source>
</reference>
<gene>
    <name evidence="2" type="ORF">D0864_16266</name>
</gene>
<feature type="compositionally biased region" description="Polar residues" evidence="1">
    <location>
        <begin position="472"/>
        <end position="481"/>
    </location>
</feature>
<name>A0A3M7BL36_HORWE</name>
<protein>
    <recommendedName>
        <fullName evidence="4">Transcription factor domain-containing protein</fullName>
    </recommendedName>
</protein>
<proteinExistence type="predicted"/>
<dbReference type="VEuPathDB" id="FungiDB:BTJ68_01559"/>
<evidence type="ECO:0000256" key="1">
    <source>
        <dbReference type="SAM" id="MobiDB-lite"/>
    </source>
</evidence>
<feature type="region of interest" description="Disordered" evidence="1">
    <location>
        <begin position="472"/>
        <end position="549"/>
    </location>
</feature>
<feature type="compositionally biased region" description="Low complexity" evidence="1">
    <location>
        <begin position="510"/>
        <end position="532"/>
    </location>
</feature>
<dbReference type="PANTHER" id="PTHR38111">
    <property type="entry name" value="ZN(2)-C6 FUNGAL-TYPE DOMAIN-CONTAINING PROTEIN-RELATED"/>
    <property type="match status" value="1"/>
</dbReference>
<feature type="region of interest" description="Disordered" evidence="1">
    <location>
        <begin position="20"/>
        <end position="54"/>
    </location>
</feature>
<accession>A0A3M7BL36</accession>
<dbReference type="EMBL" id="QWIO01003960">
    <property type="protein sequence ID" value="RMY40485.1"/>
    <property type="molecule type" value="Genomic_DNA"/>
</dbReference>
<dbReference type="AlphaFoldDB" id="A0A3M7BL36"/>
<dbReference type="PANTHER" id="PTHR38111:SF2">
    <property type="entry name" value="FINGER DOMAIN PROTEIN, PUTATIVE (AFU_ORTHOLOGUE AFUA_1G01560)-RELATED"/>
    <property type="match status" value="1"/>
</dbReference>